<dbReference type="AlphaFoldDB" id="A0A368P2M2"/>
<organism evidence="2 3">
    <name type="scientific">Oceanihabitans sediminis</name>
    <dbReference type="NCBI Taxonomy" id="1812012"/>
    <lineage>
        <taxon>Bacteria</taxon>
        <taxon>Pseudomonadati</taxon>
        <taxon>Bacteroidota</taxon>
        <taxon>Flavobacteriia</taxon>
        <taxon>Flavobacteriales</taxon>
        <taxon>Flavobacteriaceae</taxon>
        <taxon>Oceanihabitans</taxon>
    </lineage>
</organism>
<name>A0A368P2M2_9FLAO</name>
<reference evidence="2 3" key="1">
    <citation type="submission" date="2018-07" db="EMBL/GenBank/DDBJ databases">
        <title>Oceanihabitans testaceum sp. nov., isolated from marine sediment.</title>
        <authorList>
            <person name="Li C.-M."/>
        </authorList>
    </citation>
    <scope>NUCLEOTIDE SEQUENCE [LARGE SCALE GENOMIC DNA]</scope>
    <source>
        <strain evidence="2 3">S9-10</strain>
    </source>
</reference>
<dbReference type="RefSeq" id="WP_072352736.1">
    <property type="nucleotide sequence ID" value="NZ_JAWVXR010000008.1"/>
</dbReference>
<keyword evidence="3" id="KW-1185">Reference proteome</keyword>
<evidence type="ECO:0000313" key="3">
    <source>
        <dbReference type="Proteomes" id="UP000252249"/>
    </source>
</evidence>
<accession>A0A368P2M2</accession>
<dbReference type="EMBL" id="QPIG01000005">
    <property type="protein sequence ID" value="RCU56673.1"/>
    <property type="molecule type" value="Genomic_DNA"/>
</dbReference>
<proteinExistence type="predicted"/>
<feature type="chain" id="PRO_5016670045" evidence="1">
    <location>
        <begin position="22"/>
        <end position="76"/>
    </location>
</feature>
<feature type="signal peptide" evidence="1">
    <location>
        <begin position="1"/>
        <end position="21"/>
    </location>
</feature>
<evidence type="ECO:0000313" key="2">
    <source>
        <dbReference type="EMBL" id="RCU56673.1"/>
    </source>
</evidence>
<gene>
    <name evidence="2" type="ORF">DU428_12335</name>
</gene>
<protein>
    <submittedName>
        <fullName evidence="2">Uncharacterized protein</fullName>
    </submittedName>
</protein>
<dbReference type="Proteomes" id="UP000252249">
    <property type="component" value="Unassembled WGS sequence"/>
</dbReference>
<keyword evidence="1" id="KW-0732">Signal</keyword>
<evidence type="ECO:0000256" key="1">
    <source>
        <dbReference type="SAM" id="SignalP"/>
    </source>
</evidence>
<dbReference type="OrthoDB" id="1467680at2"/>
<comment type="caution">
    <text evidence="2">The sequence shown here is derived from an EMBL/GenBank/DDBJ whole genome shotgun (WGS) entry which is preliminary data.</text>
</comment>
<sequence length="76" mass="8583">MKKNYFSLFAACLTSVSFLCAQNNTISFETEESYVLGDINQQQGWTTTSLGGGQFTDLQIVTDERAKNRPKLFTNY</sequence>